<dbReference type="EMBL" id="JAQQAF010000005">
    <property type="protein sequence ID" value="KAJ8485888.1"/>
    <property type="molecule type" value="Genomic_DNA"/>
</dbReference>
<reference evidence="1 2" key="1">
    <citation type="submission" date="2022-12" db="EMBL/GenBank/DDBJ databases">
        <title>Chromosome-scale assembly of the Ensete ventricosum genome.</title>
        <authorList>
            <person name="Dussert Y."/>
            <person name="Stocks J."/>
            <person name="Wendawek A."/>
            <person name="Woldeyes F."/>
            <person name="Nichols R.A."/>
            <person name="Borrell J.S."/>
        </authorList>
    </citation>
    <scope>NUCLEOTIDE SEQUENCE [LARGE SCALE GENOMIC DNA]</scope>
    <source>
        <strain evidence="2">cv. Maze</strain>
        <tissue evidence="1">Seeds</tissue>
    </source>
</reference>
<evidence type="ECO:0000313" key="2">
    <source>
        <dbReference type="Proteomes" id="UP001222027"/>
    </source>
</evidence>
<proteinExistence type="predicted"/>
<organism evidence="1 2">
    <name type="scientific">Ensete ventricosum</name>
    <name type="common">Abyssinian banana</name>
    <name type="synonym">Musa ensete</name>
    <dbReference type="NCBI Taxonomy" id="4639"/>
    <lineage>
        <taxon>Eukaryota</taxon>
        <taxon>Viridiplantae</taxon>
        <taxon>Streptophyta</taxon>
        <taxon>Embryophyta</taxon>
        <taxon>Tracheophyta</taxon>
        <taxon>Spermatophyta</taxon>
        <taxon>Magnoliopsida</taxon>
        <taxon>Liliopsida</taxon>
        <taxon>Zingiberales</taxon>
        <taxon>Musaceae</taxon>
        <taxon>Ensete</taxon>
    </lineage>
</organism>
<gene>
    <name evidence="1" type="ORF">OPV22_018373</name>
</gene>
<protein>
    <submittedName>
        <fullName evidence="1">Uncharacterized protein</fullName>
    </submittedName>
</protein>
<keyword evidence="2" id="KW-1185">Reference proteome</keyword>
<name>A0AAV8QYI3_ENSVE</name>
<evidence type="ECO:0000313" key="1">
    <source>
        <dbReference type="EMBL" id="KAJ8485888.1"/>
    </source>
</evidence>
<accession>A0AAV8QYI3</accession>
<dbReference type="Proteomes" id="UP001222027">
    <property type="component" value="Unassembled WGS sequence"/>
</dbReference>
<sequence length="93" mass="10676">MRTTRLQIEMLICVGSLIPKRLLLGQQGVPDLCFNLLCCNLVKTIDPPWFYLSMIKYFQALWKHSLDDAAISNFCSVYKVSRHVTSNLVLTLK</sequence>
<comment type="caution">
    <text evidence="1">The sequence shown here is derived from an EMBL/GenBank/DDBJ whole genome shotgun (WGS) entry which is preliminary data.</text>
</comment>
<dbReference type="AlphaFoldDB" id="A0AAV8QYI3"/>